<keyword evidence="2" id="KW-1185">Reference proteome</keyword>
<protein>
    <submittedName>
        <fullName evidence="1">Uncharacterized protein</fullName>
    </submittedName>
</protein>
<dbReference type="AlphaFoldDB" id="A0A8K0JD02"/>
<name>A0A8K0JD02_9HYPO</name>
<dbReference type="Proteomes" id="UP000811619">
    <property type="component" value="Unassembled WGS sequence"/>
</dbReference>
<proteinExistence type="predicted"/>
<comment type="caution">
    <text evidence="1">The sequence shown here is derived from an EMBL/GenBank/DDBJ whole genome shotgun (WGS) entry which is preliminary data.</text>
</comment>
<reference evidence="1" key="1">
    <citation type="journal article" date="2020" name="bioRxiv">
        <title>Whole genome comparisons of ergot fungi reveals the divergence and evolution of species within the genus Claviceps are the result of varying mechanisms driving genome evolution and host range expansion.</title>
        <authorList>
            <person name="Wyka S.A."/>
            <person name="Mondo S.J."/>
            <person name="Liu M."/>
            <person name="Dettman J."/>
            <person name="Nalam V."/>
            <person name="Broders K.D."/>
        </authorList>
    </citation>
    <scope>NUCLEOTIDE SEQUENCE</scope>
    <source>
        <strain evidence="1">CCC 489</strain>
    </source>
</reference>
<evidence type="ECO:0000313" key="2">
    <source>
        <dbReference type="Proteomes" id="UP000811619"/>
    </source>
</evidence>
<gene>
    <name evidence="1" type="ORF">E4U42_002612</name>
</gene>
<evidence type="ECO:0000313" key="1">
    <source>
        <dbReference type="EMBL" id="KAG5930210.1"/>
    </source>
</evidence>
<sequence length="87" mass="9280">MGRPRRVVDVFTISVDDSIGQGGRFTLPIQHSTAHSTATLIGLVVPSASEPGAVRWRKAWPSHPSSHPAILHPHFSAWHGIIGPGSS</sequence>
<organism evidence="1 2">
    <name type="scientific">Claviceps africana</name>
    <dbReference type="NCBI Taxonomy" id="83212"/>
    <lineage>
        <taxon>Eukaryota</taxon>
        <taxon>Fungi</taxon>
        <taxon>Dikarya</taxon>
        <taxon>Ascomycota</taxon>
        <taxon>Pezizomycotina</taxon>
        <taxon>Sordariomycetes</taxon>
        <taxon>Hypocreomycetidae</taxon>
        <taxon>Hypocreales</taxon>
        <taxon>Clavicipitaceae</taxon>
        <taxon>Claviceps</taxon>
    </lineage>
</organism>
<dbReference type="EMBL" id="SRPY01000021">
    <property type="protein sequence ID" value="KAG5930210.1"/>
    <property type="molecule type" value="Genomic_DNA"/>
</dbReference>
<accession>A0A8K0JD02</accession>